<dbReference type="Pfam" id="PF03544">
    <property type="entry name" value="TonB_C"/>
    <property type="match status" value="1"/>
</dbReference>
<feature type="domain" description="MurNAc-LAA" evidence="5">
    <location>
        <begin position="365"/>
        <end position="477"/>
    </location>
</feature>
<evidence type="ECO:0000313" key="7">
    <source>
        <dbReference type="Proteomes" id="UP000267223"/>
    </source>
</evidence>
<dbReference type="SUPFAM" id="SSF74653">
    <property type="entry name" value="TolA/TonB C-terminal domain"/>
    <property type="match status" value="1"/>
</dbReference>
<dbReference type="InterPro" id="IPR037682">
    <property type="entry name" value="TonB_C"/>
</dbReference>
<dbReference type="InterPro" id="IPR050695">
    <property type="entry name" value="N-acetylmuramoyl_amidase_3"/>
</dbReference>
<dbReference type="GO" id="GO:0009253">
    <property type="term" value="P:peptidoglycan catabolic process"/>
    <property type="evidence" value="ECO:0007669"/>
    <property type="project" value="InterPro"/>
</dbReference>
<keyword evidence="7" id="KW-1185">Reference proteome</keyword>
<proteinExistence type="predicted"/>
<dbReference type="GO" id="GO:0008745">
    <property type="term" value="F:N-acetylmuramoyl-L-alanine amidase activity"/>
    <property type="evidence" value="ECO:0007669"/>
    <property type="project" value="UniProtKB-EC"/>
</dbReference>
<dbReference type="PANTHER" id="PTHR30404:SF0">
    <property type="entry name" value="N-ACETYLMURAMOYL-L-ALANINE AMIDASE AMIC"/>
    <property type="match status" value="1"/>
</dbReference>
<evidence type="ECO:0000313" key="6">
    <source>
        <dbReference type="EMBL" id="RNI36607.1"/>
    </source>
</evidence>
<evidence type="ECO:0000259" key="5">
    <source>
        <dbReference type="SMART" id="SM00646"/>
    </source>
</evidence>
<dbReference type="OrthoDB" id="9814002at2"/>
<gene>
    <name evidence="6" type="ORF">EFY79_09775</name>
</gene>
<dbReference type="Pfam" id="PF05569">
    <property type="entry name" value="Peptidase_M56"/>
    <property type="match status" value="1"/>
</dbReference>
<keyword evidence="4" id="KW-0472">Membrane</keyword>
<comment type="caution">
    <text evidence="6">The sequence shown here is derived from an EMBL/GenBank/DDBJ whole genome shotgun (WGS) entry which is preliminary data.</text>
</comment>
<dbReference type="GO" id="GO:0030288">
    <property type="term" value="C:outer membrane-bounded periplasmic space"/>
    <property type="evidence" value="ECO:0007669"/>
    <property type="project" value="TreeGrafter"/>
</dbReference>
<keyword evidence="4" id="KW-1133">Transmembrane helix</keyword>
<dbReference type="SUPFAM" id="SSF53187">
    <property type="entry name" value="Zn-dependent exopeptidases"/>
    <property type="match status" value="1"/>
</dbReference>
<feature type="transmembrane region" description="Helical" evidence="4">
    <location>
        <begin position="37"/>
        <end position="57"/>
    </location>
</feature>
<protein>
    <recommendedName>
        <fullName evidence="2">N-acetylmuramoyl-L-alanine amidase</fullName>
        <ecNumber evidence="2">3.5.1.28</ecNumber>
    </recommendedName>
</protein>
<dbReference type="InterPro" id="IPR008756">
    <property type="entry name" value="Peptidase_M56"/>
</dbReference>
<dbReference type="InterPro" id="IPR037066">
    <property type="entry name" value="Plug_dom_sf"/>
</dbReference>
<dbReference type="Pfam" id="PF01520">
    <property type="entry name" value="Amidase_3"/>
    <property type="match status" value="1"/>
</dbReference>
<dbReference type="AlphaFoldDB" id="A0A3M9NH24"/>
<dbReference type="SUPFAM" id="SSF56935">
    <property type="entry name" value="Porins"/>
    <property type="match status" value="1"/>
</dbReference>
<feature type="transmembrane region" description="Helical" evidence="4">
    <location>
        <begin position="185"/>
        <end position="203"/>
    </location>
</feature>
<dbReference type="SMART" id="SM00646">
    <property type="entry name" value="Ami_3"/>
    <property type="match status" value="1"/>
</dbReference>
<sequence length="815" mass="91123">MITLAWYLLKVIICSGILCGYYFLALRNKVFHRWNRFYLLAAVVISLVAPVMKINIFQKNNDEGTVVQMLQTISYGDEAVIEYSKNSGFQMNTENLAETAYLLISVIFLIIFFVSLYKIKQMKKKYPATKIEDISFINTNAKGTPFSFFKSIFWNNAIDLHSRSGQQIFNHEIAHVKEKHSYDKIFMNLVLIFFWINPIFWLMRKELYMIHEFIADKEALEDSDINAFAEMILQTVYPGQNFSIGNRFFYSPLKRRIMMLTKNKNPKVSYYSRLLVLPLAAIVFFAFTLKVKNNNVNFYDGKTITVVIDAGHGGDDNGAHSASGLKEKDITLSIAKKIAALNTNEHINILLSRDNDQTIPVRERVQFAKNHNADLFVSIHVNGAVNEELSGFSVLIDRNNTKKNELLASALVNEIKATYKTNNQIKIRNKGLVVVDSNTCPAAVVECGYMTNSNDIAFISKDGNQEKIAKDILTAINNYASSLAVNVSEIAINDSIPTSQTDSIPFPIYYKGKKLKLTQYLANDKKVEATNYDGSTEIVTKEEALKRGFIPPPSPPGLPPSYFKSDVLFVIDGKISTDKKGKDLDPNSIESVNILKDKEATDKYGDKGKNGVIEITTKFNIPGNPLIIIDGKESSKEELNKIPGKRIESINVLKGESAIKKYGDKGKDGSVEIVTKKKISISSAKDTMPDKVFTKVEHEAQFPGGQLAWLKYISGVIKKNGNELIADKNSEGTCKVRFIVDVNGKAINVQAITMKGSKLAEVAVNAMKDVPNWIPAKQNGHVVNSYLIQPVTFALNDEVLPKGSNLFVVPINKSK</sequence>
<accession>A0A3M9NH24</accession>
<name>A0A3M9NH24_9BACT</name>
<evidence type="ECO:0000256" key="2">
    <source>
        <dbReference type="ARBA" id="ARBA00011901"/>
    </source>
</evidence>
<feature type="transmembrane region" description="Helical" evidence="4">
    <location>
        <begin position="99"/>
        <end position="117"/>
    </location>
</feature>
<dbReference type="PANTHER" id="PTHR30404">
    <property type="entry name" value="N-ACETYLMURAMOYL-L-ALANINE AMIDASE"/>
    <property type="match status" value="1"/>
</dbReference>
<feature type="transmembrane region" description="Helical" evidence="4">
    <location>
        <begin position="270"/>
        <end position="289"/>
    </location>
</feature>
<dbReference type="Gene3D" id="3.30.1150.10">
    <property type="match status" value="1"/>
</dbReference>
<dbReference type="Gene3D" id="2.170.130.10">
    <property type="entry name" value="TonB-dependent receptor, plug domain"/>
    <property type="match status" value="2"/>
</dbReference>
<keyword evidence="4" id="KW-0812">Transmembrane</keyword>
<evidence type="ECO:0000256" key="1">
    <source>
        <dbReference type="ARBA" id="ARBA00001561"/>
    </source>
</evidence>
<dbReference type="RefSeq" id="WP_123120525.1">
    <property type="nucleotide sequence ID" value="NZ_RJJR01000007.1"/>
</dbReference>
<dbReference type="InterPro" id="IPR002508">
    <property type="entry name" value="MurNAc-LAA_cat"/>
</dbReference>
<feature type="transmembrane region" description="Helical" evidence="4">
    <location>
        <begin position="6"/>
        <end position="25"/>
    </location>
</feature>
<reference evidence="6 7" key="1">
    <citation type="submission" date="2018-11" db="EMBL/GenBank/DDBJ databases">
        <title>Draft genome sequence of Ferruginibacter sp. BO-59.</title>
        <authorList>
            <person name="Im W.T."/>
        </authorList>
    </citation>
    <scope>NUCLEOTIDE SEQUENCE [LARGE SCALE GENOMIC DNA]</scope>
    <source>
        <strain evidence="6 7">BO-59</strain>
    </source>
</reference>
<comment type="catalytic activity">
    <reaction evidence="1">
        <text>Hydrolyzes the link between N-acetylmuramoyl residues and L-amino acid residues in certain cell-wall glycopeptides.</text>
        <dbReference type="EC" id="3.5.1.28"/>
    </reaction>
</comment>
<organism evidence="6 7">
    <name type="scientific">Hanamia caeni</name>
    <dbReference type="NCBI Taxonomy" id="2294116"/>
    <lineage>
        <taxon>Bacteria</taxon>
        <taxon>Pseudomonadati</taxon>
        <taxon>Bacteroidota</taxon>
        <taxon>Chitinophagia</taxon>
        <taxon>Chitinophagales</taxon>
        <taxon>Chitinophagaceae</taxon>
        <taxon>Hanamia</taxon>
    </lineage>
</organism>
<evidence type="ECO:0000256" key="4">
    <source>
        <dbReference type="SAM" id="Phobius"/>
    </source>
</evidence>
<dbReference type="GO" id="GO:0055085">
    <property type="term" value="P:transmembrane transport"/>
    <property type="evidence" value="ECO:0007669"/>
    <property type="project" value="InterPro"/>
</dbReference>
<keyword evidence="3" id="KW-0378">Hydrolase</keyword>
<evidence type="ECO:0000256" key="3">
    <source>
        <dbReference type="ARBA" id="ARBA00022801"/>
    </source>
</evidence>
<dbReference type="Gene3D" id="3.40.630.40">
    <property type="entry name" value="Zn-dependent exopeptidases"/>
    <property type="match status" value="1"/>
</dbReference>
<feature type="transmembrane region" description="Helical" evidence="4">
    <location>
        <begin position="231"/>
        <end position="249"/>
    </location>
</feature>
<dbReference type="EMBL" id="RJJR01000007">
    <property type="protein sequence ID" value="RNI36607.1"/>
    <property type="molecule type" value="Genomic_DNA"/>
</dbReference>
<dbReference type="EC" id="3.5.1.28" evidence="2"/>
<dbReference type="CDD" id="cd02696">
    <property type="entry name" value="MurNAc-LAA"/>
    <property type="match status" value="1"/>
</dbReference>
<dbReference type="Proteomes" id="UP000267223">
    <property type="component" value="Unassembled WGS sequence"/>
</dbReference>